<name>A0A4U6U2T1_SETVI</name>
<keyword evidence="2" id="KW-1185">Reference proteome</keyword>
<gene>
    <name evidence="1" type="ORF">SEVIR_6G128908v2</name>
</gene>
<reference evidence="1" key="1">
    <citation type="submission" date="2019-03" db="EMBL/GenBank/DDBJ databases">
        <title>WGS assembly of Setaria viridis.</title>
        <authorList>
            <person name="Huang P."/>
            <person name="Jenkins J."/>
            <person name="Grimwood J."/>
            <person name="Barry K."/>
            <person name="Healey A."/>
            <person name="Mamidi S."/>
            <person name="Sreedasyam A."/>
            <person name="Shu S."/>
            <person name="Feldman M."/>
            <person name="Wu J."/>
            <person name="Yu Y."/>
            <person name="Chen C."/>
            <person name="Johnson J."/>
            <person name="Rokhsar D."/>
            <person name="Baxter I."/>
            <person name="Schmutz J."/>
            <person name="Brutnell T."/>
            <person name="Kellogg E."/>
        </authorList>
    </citation>
    <scope>NUCLEOTIDE SEQUENCE [LARGE SCALE GENOMIC DNA]</scope>
</reference>
<protein>
    <submittedName>
        <fullName evidence="1">Uncharacterized protein</fullName>
    </submittedName>
</protein>
<dbReference type="Proteomes" id="UP000298652">
    <property type="component" value="Chromosome 6"/>
</dbReference>
<dbReference type="AlphaFoldDB" id="A0A4U6U2T1"/>
<evidence type="ECO:0000313" key="2">
    <source>
        <dbReference type="Proteomes" id="UP000298652"/>
    </source>
</evidence>
<accession>A0A4U6U2T1</accession>
<dbReference type="EMBL" id="CM016557">
    <property type="protein sequence ID" value="TKW09860.1"/>
    <property type="molecule type" value="Genomic_DNA"/>
</dbReference>
<evidence type="ECO:0000313" key="1">
    <source>
        <dbReference type="EMBL" id="TKW09860.1"/>
    </source>
</evidence>
<sequence>METAPPVATYLADSRRHSETTLQLWMGLHSRCQMPLQRMLFRRQSQKARTGYRQIS</sequence>
<proteinExistence type="predicted"/>
<organism evidence="1 2">
    <name type="scientific">Setaria viridis</name>
    <name type="common">Green bristlegrass</name>
    <name type="synonym">Setaria italica subsp. viridis</name>
    <dbReference type="NCBI Taxonomy" id="4556"/>
    <lineage>
        <taxon>Eukaryota</taxon>
        <taxon>Viridiplantae</taxon>
        <taxon>Streptophyta</taxon>
        <taxon>Embryophyta</taxon>
        <taxon>Tracheophyta</taxon>
        <taxon>Spermatophyta</taxon>
        <taxon>Magnoliopsida</taxon>
        <taxon>Liliopsida</taxon>
        <taxon>Poales</taxon>
        <taxon>Poaceae</taxon>
        <taxon>PACMAD clade</taxon>
        <taxon>Panicoideae</taxon>
        <taxon>Panicodae</taxon>
        <taxon>Paniceae</taxon>
        <taxon>Cenchrinae</taxon>
        <taxon>Setaria</taxon>
    </lineage>
</organism>
<dbReference type="Gramene" id="TKW09860">
    <property type="protein sequence ID" value="TKW09860"/>
    <property type="gene ID" value="SEVIR_6G128908v2"/>
</dbReference>